<dbReference type="AlphaFoldDB" id="A0AAV9Z5R1"/>
<name>A0AAV9Z5R1_9AGAR</name>
<dbReference type="Proteomes" id="UP001362999">
    <property type="component" value="Unassembled WGS sequence"/>
</dbReference>
<feature type="region of interest" description="Disordered" evidence="1">
    <location>
        <begin position="82"/>
        <end position="188"/>
    </location>
</feature>
<reference evidence="2 3" key="1">
    <citation type="journal article" date="2024" name="J Genomics">
        <title>Draft genome sequencing and assembly of Favolaschia claudopus CIRM-BRFM 2984 isolated from oak limbs.</title>
        <authorList>
            <person name="Navarro D."/>
            <person name="Drula E."/>
            <person name="Chaduli D."/>
            <person name="Cazenave R."/>
            <person name="Ahrendt S."/>
            <person name="Wang J."/>
            <person name="Lipzen A."/>
            <person name="Daum C."/>
            <person name="Barry K."/>
            <person name="Grigoriev I.V."/>
            <person name="Favel A."/>
            <person name="Rosso M.N."/>
            <person name="Martin F."/>
        </authorList>
    </citation>
    <scope>NUCLEOTIDE SEQUENCE [LARGE SCALE GENOMIC DNA]</scope>
    <source>
        <strain evidence="2 3">CIRM-BRFM 2984</strain>
    </source>
</reference>
<feature type="region of interest" description="Disordered" evidence="1">
    <location>
        <begin position="557"/>
        <end position="643"/>
    </location>
</feature>
<feature type="compositionally biased region" description="Basic and acidic residues" evidence="1">
    <location>
        <begin position="89"/>
        <end position="99"/>
    </location>
</feature>
<comment type="caution">
    <text evidence="2">The sequence shown here is derived from an EMBL/GenBank/DDBJ whole genome shotgun (WGS) entry which is preliminary data.</text>
</comment>
<accession>A0AAV9Z5R1</accession>
<sequence length="643" mass="71337">MARGNIDLNNLPSLADIKAGPISALSKDSLVAIALALELFGTPSAAGALTVKELKLKIPPALSANTDPKFDKFKTFRAATTGKAVPKNSVDKAKEDSNEAAHNPNAPSGANKKLMERGAKTDPPPQFKRRGTTSLADGKTPLDERSFSSLSSMGDDEGEEQGKVPEIKKTPPPVVVPPPLQPQDQPVPPEPVRTIQDTLPLAKHFIPVLVQFRDAKLMETQIVYILPSQMSNIPLSKDANGQYFTSLKKLIPAALVGLSPSRDAPFCKLSVEKEDGILKLGTVRQCLRGEFPETLVLTHADQVMLRAEKDRLICEVKWTHVPAPTPVPEDGEPVAPVPKFQLPDEPFPPKEETGPRLPHFKPLEEAQGRKSKSRQKYVPEVDSDQEHDWPDNLKDPNFLTFLRTEWDIPGVGEGFKNSALQTVGEQKVRWDAHEVAIQICDNDWKNMGVKGSPYRVPERYKEHENPAYHQYAHRPFTKRDAGEAIGIKKGTVTLDREIFTSSDLAYDPLAERWVNGETDVSGEEPEQKGKILAAFKKFGKMCRKDWIEHLSDCKVKQEAKERAATKKESKVSRKRHRRRSSDSSSKNGKASDSEEEVIRRALKAHHAAKELGAEDSDEPGPSKKKKAKKQTVYDSDDLDTARF</sequence>
<feature type="compositionally biased region" description="Pro residues" evidence="1">
    <location>
        <begin position="170"/>
        <end position="188"/>
    </location>
</feature>
<feature type="compositionally biased region" description="Acidic residues" evidence="1">
    <location>
        <begin position="634"/>
        <end position="643"/>
    </location>
</feature>
<feature type="compositionally biased region" description="Basic and acidic residues" evidence="1">
    <location>
        <begin position="160"/>
        <end position="169"/>
    </location>
</feature>
<feature type="compositionally biased region" description="Basic and acidic residues" evidence="1">
    <location>
        <begin position="589"/>
        <end position="599"/>
    </location>
</feature>
<organism evidence="2 3">
    <name type="scientific">Favolaschia claudopus</name>
    <dbReference type="NCBI Taxonomy" id="2862362"/>
    <lineage>
        <taxon>Eukaryota</taxon>
        <taxon>Fungi</taxon>
        <taxon>Dikarya</taxon>
        <taxon>Basidiomycota</taxon>
        <taxon>Agaricomycotina</taxon>
        <taxon>Agaricomycetes</taxon>
        <taxon>Agaricomycetidae</taxon>
        <taxon>Agaricales</taxon>
        <taxon>Marasmiineae</taxon>
        <taxon>Mycenaceae</taxon>
        <taxon>Favolaschia</taxon>
    </lineage>
</organism>
<evidence type="ECO:0000313" key="3">
    <source>
        <dbReference type="Proteomes" id="UP001362999"/>
    </source>
</evidence>
<proteinExistence type="predicted"/>
<keyword evidence="3" id="KW-1185">Reference proteome</keyword>
<evidence type="ECO:0000256" key="1">
    <source>
        <dbReference type="SAM" id="MobiDB-lite"/>
    </source>
</evidence>
<evidence type="ECO:0000313" key="2">
    <source>
        <dbReference type="EMBL" id="KAK6971943.1"/>
    </source>
</evidence>
<protein>
    <submittedName>
        <fullName evidence="2">Uncharacterized protein</fullName>
    </submittedName>
</protein>
<dbReference type="EMBL" id="JAWWNJ010000199">
    <property type="protein sequence ID" value="KAK6971943.1"/>
    <property type="molecule type" value="Genomic_DNA"/>
</dbReference>
<gene>
    <name evidence="2" type="ORF">R3P38DRAFT_3488337</name>
</gene>
<feature type="region of interest" description="Disordered" evidence="1">
    <location>
        <begin position="323"/>
        <end position="392"/>
    </location>
</feature>
<feature type="compositionally biased region" description="Basic and acidic residues" evidence="1">
    <location>
        <begin position="557"/>
        <end position="571"/>
    </location>
</feature>